<protein>
    <submittedName>
        <fullName evidence="1">Uncharacterized protein</fullName>
    </submittedName>
</protein>
<organism evidence="1 2">
    <name type="scientific">Caligus rogercresseyi</name>
    <name type="common">Sea louse</name>
    <dbReference type="NCBI Taxonomy" id="217165"/>
    <lineage>
        <taxon>Eukaryota</taxon>
        <taxon>Metazoa</taxon>
        <taxon>Ecdysozoa</taxon>
        <taxon>Arthropoda</taxon>
        <taxon>Crustacea</taxon>
        <taxon>Multicrustacea</taxon>
        <taxon>Hexanauplia</taxon>
        <taxon>Copepoda</taxon>
        <taxon>Siphonostomatoida</taxon>
        <taxon>Caligidae</taxon>
        <taxon>Caligus</taxon>
    </lineage>
</organism>
<proteinExistence type="predicted"/>
<evidence type="ECO:0000313" key="2">
    <source>
        <dbReference type="Proteomes" id="UP000595437"/>
    </source>
</evidence>
<accession>A0A7T8GQV3</accession>
<gene>
    <name evidence="1" type="ORF">FKW44_020892</name>
</gene>
<evidence type="ECO:0000313" key="1">
    <source>
        <dbReference type="EMBL" id="QQP35941.1"/>
    </source>
</evidence>
<dbReference type="EMBL" id="CP045904">
    <property type="protein sequence ID" value="QQP35941.1"/>
    <property type="molecule type" value="Genomic_DNA"/>
</dbReference>
<dbReference type="Proteomes" id="UP000595437">
    <property type="component" value="Chromosome 15"/>
</dbReference>
<feature type="non-terminal residue" evidence="1">
    <location>
        <position position="103"/>
    </location>
</feature>
<sequence length="103" mass="11436">VATNDAARTIVGCRRRAHIHIGTSLSLPSLKEVADKAAMETWKSFYSNDRSSGARNRPMRSTTPVAYPLGRETATFVCHEISVWNMFKALRTTARVIGRSVPM</sequence>
<reference evidence="2" key="1">
    <citation type="submission" date="2021-01" db="EMBL/GenBank/DDBJ databases">
        <title>Caligus Genome Assembly.</title>
        <authorList>
            <person name="Gallardo-Escarate C."/>
        </authorList>
    </citation>
    <scope>NUCLEOTIDE SEQUENCE [LARGE SCALE GENOMIC DNA]</scope>
</reference>
<keyword evidence="2" id="KW-1185">Reference proteome</keyword>
<dbReference type="AlphaFoldDB" id="A0A7T8GQV3"/>
<name>A0A7T8GQV3_CALRO</name>